<dbReference type="SUPFAM" id="SSF48452">
    <property type="entry name" value="TPR-like"/>
    <property type="match status" value="1"/>
</dbReference>
<comment type="similarity">
    <text evidence="2">Belongs to the SusD family.</text>
</comment>
<name>A0A1G4G3K4_9BACT</name>
<dbReference type="InterPro" id="IPR011990">
    <property type="entry name" value="TPR-like_helical_dom_sf"/>
</dbReference>
<feature type="chain" id="PRO_5009603720" description="RagB/SusD family nutrient uptake outer membrane protein" evidence="6">
    <location>
        <begin position="26"/>
        <end position="589"/>
    </location>
</feature>
<keyword evidence="5" id="KW-0998">Cell outer membrane</keyword>
<feature type="domain" description="SusD-like N-terminal" evidence="8">
    <location>
        <begin position="105"/>
        <end position="233"/>
    </location>
</feature>
<accession>A0A1G4G3K4</accession>
<evidence type="ECO:0000259" key="8">
    <source>
        <dbReference type="Pfam" id="PF14322"/>
    </source>
</evidence>
<evidence type="ECO:0000256" key="3">
    <source>
        <dbReference type="ARBA" id="ARBA00022729"/>
    </source>
</evidence>
<dbReference type="Pfam" id="PF07980">
    <property type="entry name" value="SusD_RagB"/>
    <property type="match status" value="1"/>
</dbReference>
<dbReference type="InterPro" id="IPR012944">
    <property type="entry name" value="SusD_RagB_dom"/>
</dbReference>
<dbReference type="KEGG" id="pmuc:ING2E5A_0274"/>
<evidence type="ECO:0000313" key="10">
    <source>
        <dbReference type="Proteomes" id="UP000178485"/>
    </source>
</evidence>
<dbReference type="Gene3D" id="1.25.40.390">
    <property type="match status" value="1"/>
</dbReference>
<dbReference type="GO" id="GO:0009279">
    <property type="term" value="C:cell outer membrane"/>
    <property type="evidence" value="ECO:0007669"/>
    <property type="project" value="UniProtKB-SubCell"/>
</dbReference>
<evidence type="ECO:0000256" key="2">
    <source>
        <dbReference type="ARBA" id="ARBA00006275"/>
    </source>
</evidence>
<dbReference type="EMBL" id="LT608328">
    <property type="protein sequence ID" value="SCM55353.1"/>
    <property type="molecule type" value="Genomic_DNA"/>
</dbReference>
<gene>
    <name evidence="9" type="ORF">ING2E5A_0274</name>
</gene>
<feature type="domain" description="RagB/SusD" evidence="7">
    <location>
        <begin position="386"/>
        <end position="583"/>
    </location>
</feature>
<feature type="signal peptide" evidence="6">
    <location>
        <begin position="1"/>
        <end position="25"/>
    </location>
</feature>
<dbReference type="InterPro" id="IPR033985">
    <property type="entry name" value="SusD-like_N"/>
</dbReference>
<dbReference type="RefSeq" id="WP_071138119.1">
    <property type="nucleotide sequence ID" value="NZ_DUQN01000122.1"/>
</dbReference>
<proteinExistence type="inferred from homology"/>
<protein>
    <recommendedName>
        <fullName evidence="11">RagB/SusD family nutrient uptake outer membrane protein</fullName>
    </recommendedName>
</protein>
<keyword evidence="10" id="KW-1185">Reference proteome</keyword>
<keyword evidence="3 6" id="KW-0732">Signal</keyword>
<organism evidence="9 10">
    <name type="scientific">Petrimonas mucosa</name>
    <dbReference type="NCBI Taxonomy" id="1642646"/>
    <lineage>
        <taxon>Bacteria</taxon>
        <taxon>Pseudomonadati</taxon>
        <taxon>Bacteroidota</taxon>
        <taxon>Bacteroidia</taxon>
        <taxon>Bacteroidales</taxon>
        <taxon>Dysgonomonadaceae</taxon>
        <taxon>Petrimonas</taxon>
    </lineage>
</organism>
<sequence>MKKNINNICLIFSLLGLFFSSCDLDAPSKSAAEGSVVLSIEALAEGAVMGIHQSFGETNSYRGRYLPYYGINSDVEWLNGINPSQLNDAGKHELATYAASPGNTQMNTDNNAWAKFYEGIERANKAIEGLREYGKVNENPRMAQLLGEALTLRAVIYLDLVKGWGDVPARFEPITTETLYLPRTDRDVIYKQLLADLDEAEELVAWPNETDVTSSTERVNKAFVKGLMARIALYAGGYSQRADGIRRSNDPELSPDKMYALAKEKTLEVIQEGSNTLGSFEQNFRLLCQDDVTAGKESLWEIPFSAGRGRVLYTLGVEHKAIDQYTGQNKGGVNGPLPFLFYDYDVEDVRRDITCVPYEWSNSNPSRQQLRSIGKWCFGKLRYEWMTRRVTSTNDDGINWQYMRLADVYLMAAEAINELDGPAAAAPYLKPILDRALPAAKVNAYMAQATASKAAFFNAIVEQRALEFAGESLRKADLIRWNLLKTKLDEAKAKMTQLINREGPYADLPERLYFKTASDNETLIIYGLNHGDTDEIGASLGYEGSTLWFDPSDLKPELINALYQKDPDQNQFWPIWQTFIDSSNGQLTN</sequence>
<comment type="subcellular location">
    <subcellularLocation>
        <location evidence="1">Cell outer membrane</location>
    </subcellularLocation>
</comment>
<evidence type="ECO:0000256" key="5">
    <source>
        <dbReference type="ARBA" id="ARBA00023237"/>
    </source>
</evidence>
<dbReference type="STRING" id="1642646.ING2E5A_0274"/>
<dbReference type="PROSITE" id="PS51257">
    <property type="entry name" value="PROKAR_LIPOPROTEIN"/>
    <property type="match status" value="1"/>
</dbReference>
<evidence type="ECO:0000256" key="6">
    <source>
        <dbReference type="SAM" id="SignalP"/>
    </source>
</evidence>
<dbReference type="Proteomes" id="UP000178485">
    <property type="component" value="Chromosome i"/>
</dbReference>
<evidence type="ECO:0000313" key="9">
    <source>
        <dbReference type="EMBL" id="SCM55353.1"/>
    </source>
</evidence>
<evidence type="ECO:0000256" key="4">
    <source>
        <dbReference type="ARBA" id="ARBA00023136"/>
    </source>
</evidence>
<evidence type="ECO:0000256" key="1">
    <source>
        <dbReference type="ARBA" id="ARBA00004442"/>
    </source>
</evidence>
<evidence type="ECO:0008006" key="11">
    <source>
        <dbReference type="Google" id="ProtNLM"/>
    </source>
</evidence>
<evidence type="ECO:0000259" key="7">
    <source>
        <dbReference type="Pfam" id="PF07980"/>
    </source>
</evidence>
<reference evidence="9 10" key="1">
    <citation type="submission" date="2016-08" db="EMBL/GenBank/DDBJ databases">
        <authorList>
            <person name="Seilhamer J.J."/>
        </authorList>
    </citation>
    <scope>NUCLEOTIDE SEQUENCE [LARGE SCALE GENOMIC DNA]</scope>
    <source>
        <strain evidence="9">ING2-E5A</strain>
    </source>
</reference>
<keyword evidence="4" id="KW-0472">Membrane</keyword>
<dbReference type="Pfam" id="PF14322">
    <property type="entry name" value="SusD-like_3"/>
    <property type="match status" value="1"/>
</dbReference>
<dbReference type="AlphaFoldDB" id="A0A1G4G3K4"/>